<dbReference type="RefSeq" id="WP_207300882.1">
    <property type="nucleotide sequence ID" value="NZ_CP071444.1"/>
</dbReference>
<proteinExistence type="predicted"/>
<sequence length="304" mass="34421">MKLSYNVTGSERKPLIAAISKVLECPAKYLGAPTFAYDIGDYHIDKVGTLAGPDNLDLEDALHQVGFDADGDSREYDEPDTYESRLGSMGALEDVPDIDQHHPGRYTNFNAPITELMQRQVDEVLVFQDIRMDGCEELGMGRTLCESFQGENGMQANDVPMFDEYLALEIEMPRSSFTDRAMDNLKRLVESKGTFIKKALGVETLEIEVTEDKVRFPWFERITTPQEIKAYTHFVAALCKMAREQKRVIAKEKETDNEKYTFRCFLLRLGLIGEEYKEARKILLRNLTGSAAFRTGTKDGGLSR</sequence>
<accession>A0A974XGW0</accession>
<name>A0A974XGW0_9FIRM</name>
<dbReference type="Proteomes" id="UP000663499">
    <property type="component" value="Chromosome"/>
</dbReference>
<evidence type="ECO:0000313" key="1">
    <source>
        <dbReference type="EMBL" id="QSX09551.1"/>
    </source>
</evidence>
<dbReference type="EMBL" id="CP071444">
    <property type="protein sequence ID" value="QSX09551.1"/>
    <property type="molecule type" value="Genomic_DNA"/>
</dbReference>
<organism evidence="1 2">
    <name type="scientific">Alkalibacter rhizosphaerae</name>
    <dbReference type="NCBI Taxonomy" id="2815577"/>
    <lineage>
        <taxon>Bacteria</taxon>
        <taxon>Bacillati</taxon>
        <taxon>Bacillota</taxon>
        <taxon>Clostridia</taxon>
        <taxon>Eubacteriales</taxon>
        <taxon>Eubacteriaceae</taxon>
        <taxon>Alkalibacter</taxon>
    </lineage>
</organism>
<gene>
    <name evidence="1" type="ORF">J0B03_05670</name>
</gene>
<keyword evidence="2" id="KW-1185">Reference proteome</keyword>
<evidence type="ECO:0000313" key="2">
    <source>
        <dbReference type="Proteomes" id="UP000663499"/>
    </source>
</evidence>
<reference evidence="1" key="1">
    <citation type="submission" date="2021-03" db="EMBL/GenBank/DDBJ databases">
        <title>Alkalibacter marinus sp. nov., isolated from tidal flat sediment.</title>
        <authorList>
            <person name="Namirimu T."/>
            <person name="Yang J.-A."/>
            <person name="Yang S.-H."/>
            <person name="Kim Y.-J."/>
            <person name="Kwon K.K."/>
        </authorList>
    </citation>
    <scope>NUCLEOTIDE SEQUENCE</scope>
    <source>
        <strain evidence="1">ES005</strain>
    </source>
</reference>
<protein>
    <submittedName>
        <fullName evidence="1">Virulence protein</fullName>
    </submittedName>
</protein>
<dbReference type="AlphaFoldDB" id="A0A974XGW0"/>
<dbReference type="KEGG" id="alka:J0B03_05670"/>